<dbReference type="PANTHER" id="PTHR43201:SF32">
    <property type="entry name" value="2-SUCCINYLBENZOATE--COA LIGASE, CHLOROPLASTIC_PEROXISOMAL"/>
    <property type="match status" value="1"/>
</dbReference>
<dbReference type="RefSeq" id="WP_057967741.1">
    <property type="nucleotide sequence ID" value="NZ_MLII01000034.1"/>
</dbReference>
<dbReference type="PANTHER" id="PTHR43201">
    <property type="entry name" value="ACYL-COA SYNTHETASE"/>
    <property type="match status" value="1"/>
</dbReference>
<dbReference type="InterPro" id="IPR000873">
    <property type="entry name" value="AMP-dep_synth/lig_dom"/>
</dbReference>
<evidence type="ECO:0000313" key="3">
    <source>
        <dbReference type="EMBL" id="OHU60838.1"/>
    </source>
</evidence>
<dbReference type="AlphaFoldDB" id="A0A1S1LV66"/>
<keyword evidence="3" id="KW-0436">Ligase</keyword>
<proteinExistence type="predicted"/>
<dbReference type="Proteomes" id="UP000180043">
    <property type="component" value="Unassembled WGS sequence"/>
</dbReference>
<feature type="domain" description="AMP-dependent synthetase/ligase" evidence="1">
    <location>
        <begin position="53"/>
        <end position="409"/>
    </location>
</feature>
<dbReference type="InterPro" id="IPR025110">
    <property type="entry name" value="AMP-bd_C"/>
</dbReference>
<reference evidence="3 4" key="1">
    <citation type="submission" date="2016-10" db="EMBL/GenBank/DDBJ databases">
        <title>Evaluation of Human, Veterinary and Environmental Mycobacterium chelonae Isolates by Core Genome Phylogenomic Analysis, Targeted Gene Comparison, and Anti-microbial Susceptibility Patterns: A Tale of Mistaken Identities.</title>
        <authorList>
            <person name="Fogelson S.B."/>
            <person name="Camus A.C."/>
            <person name="Lorenz W."/>
            <person name="Vasireddy R."/>
            <person name="Vasireddy S."/>
            <person name="Smith T."/>
            <person name="Brown-Elliott B.A."/>
            <person name="Wallace R.J.Jr."/>
            <person name="Hasan N.A."/>
            <person name="Reischl U."/>
            <person name="Sanchez S."/>
        </authorList>
    </citation>
    <scope>NUCLEOTIDE SEQUENCE [LARGE SCALE GENOMIC DNA]</scope>
    <source>
        <strain evidence="3 4">15515</strain>
    </source>
</reference>
<accession>A0A1S1LV66</accession>
<evidence type="ECO:0000313" key="4">
    <source>
        <dbReference type="Proteomes" id="UP000180043"/>
    </source>
</evidence>
<gene>
    <name evidence="3" type="ORF">BKG82_01765</name>
</gene>
<organism evidence="3 4">
    <name type="scientific">Mycobacteroides chelonae</name>
    <name type="common">Mycobacterium chelonae</name>
    <dbReference type="NCBI Taxonomy" id="1774"/>
    <lineage>
        <taxon>Bacteria</taxon>
        <taxon>Bacillati</taxon>
        <taxon>Actinomycetota</taxon>
        <taxon>Actinomycetes</taxon>
        <taxon>Mycobacteriales</taxon>
        <taxon>Mycobacteriaceae</taxon>
        <taxon>Mycobacteroides</taxon>
    </lineage>
</organism>
<dbReference type="InterPro" id="IPR042099">
    <property type="entry name" value="ANL_N_sf"/>
</dbReference>
<dbReference type="CDD" id="cd04433">
    <property type="entry name" value="AFD_class_I"/>
    <property type="match status" value="1"/>
</dbReference>
<dbReference type="Pfam" id="PF00501">
    <property type="entry name" value="AMP-binding"/>
    <property type="match status" value="1"/>
</dbReference>
<dbReference type="EMBL" id="MLIQ01000006">
    <property type="protein sequence ID" value="OHU60838.1"/>
    <property type="molecule type" value="Genomic_DNA"/>
</dbReference>
<dbReference type="Gene3D" id="3.40.50.12780">
    <property type="entry name" value="N-terminal domain of ligase-like"/>
    <property type="match status" value="1"/>
</dbReference>
<evidence type="ECO:0000259" key="2">
    <source>
        <dbReference type="Pfam" id="PF13193"/>
    </source>
</evidence>
<protein>
    <submittedName>
        <fullName evidence="3">Fatty-acid--CoA ligase</fullName>
    </submittedName>
</protein>
<feature type="domain" description="AMP-binding enzyme C-terminal" evidence="2">
    <location>
        <begin position="462"/>
        <end position="538"/>
    </location>
</feature>
<name>A0A1S1LV66_MYCCH</name>
<comment type="caution">
    <text evidence="3">The sequence shown here is derived from an EMBL/GenBank/DDBJ whole genome shotgun (WGS) entry which is preliminary data.</text>
</comment>
<sequence length="550" mass="58329">MPNEFRQSLRQWAAAVPAALTSGALTPMGPRAVAALARALCQYGPTPALLLAASAIRFPNRAALIDEAGHITYRQLHQRAEAIAAAVYALAPSAPTSVGIVCRNHRGFAEAMLTGAQLGAELIFINTELTPQQLQAILQRHEPDVLIFDAEYTEAVDAANYRGLRVLAWHETAAADGLLSLDALATQTHPKPPPVRRPVKLTLLTSGTTGLAKGVPRAVKPRQLVLMCVTAMATVRLRSRDRVLVAPPFFHGFGLAALLGPLALGGTVLCRRRFDARQAMDDLARQHVTVLFAVPVMLQRLLTALSEIGRQNAQGLPLRMIVTGAAPISPSTVSGVLAAFGPILVNGYGSTEAGVVAIASPADLVAAPNTAGRKALGVSVRILGDDRREVKAGDTGMIFVRGGLEYEGYTPDKTAHAAAKEVVDGHVNTGDMGHFDAEGRLYIDGRSDDMIVSGGENIFPGEVEDRLTAHPAIADAVVIGVPDDEFGQVLQAFVVAAAGSSAPREDMLKAHVREGLERYKVPKRFVVLDEIPRNASGKVLRAQLHSPDAS</sequence>
<dbReference type="GO" id="GO:0006631">
    <property type="term" value="P:fatty acid metabolic process"/>
    <property type="evidence" value="ECO:0007669"/>
    <property type="project" value="TreeGrafter"/>
</dbReference>
<dbReference type="Pfam" id="PF13193">
    <property type="entry name" value="AMP-binding_C"/>
    <property type="match status" value="1"/>
</dbReference>
<dbReference type="GO" id="GO:0031956">
    <property type="term" value="F:medium-chain fatty acid-CoA ligase activity"/>
    <property type="evidence" value="ECO:0007669"/>
    <property type="project" value="TreeGrafter"/>
</dbReference>
<dbReference type="SUPFAM" id="SSF56801">
    <property type="entry name" value="Acetyl-CoA synthetase-like"/>
    <property type="match status" value="1"/>
</dbReference>
<dbReference type="Gene3D" id="3.30.300.30">
    <property type="match status" value="1"/>
</dbReference>
<evidence type="ECO:0000259" key="1">
    <source>
        <dbReference type="Pfam" id="PF00501"/>
    </source>
</evidence>
<dbReference type="InterPro" id="IPR045851">
    <property type="entry name" value="AMP-bd_C_sf"/>
</dbReference>